<evidence type="ECO:0000313" key="2">
    <source>
        <dbReference type="EMBL" id="PQJ16614.1"/>
    </source>
</evidence>
<dbReference type="AlphaFoldDB" id="A0A2S7TAF1"/>
<proteinExistence type="predicted"/>
<dbReference type="RefSeq" id="WP_105002282.1">
    <property type="nucleotide sequence ID" value="NZ_MQVX01000001.1"/>
</dbReference>
<keyword evidence="1" id="KW-1133">Transmembrane helix</keyword>
<gene>
    <name evidence="2" type="ORF">BST99_13615</name>
</gene>
<dbReference type="EMBL" id="MQVX01000001">
    <property type="protein sequence ID" value="PQJ16614.1"/>
    <property type="molecule type" value="Genomic_DNA"/>
</dbReference>
<keyword evidence="1" id="KW-0812">Transmembrane</keyword>
<comment type="caution">
    <text evidence="2">The sequence shown here is derived from an EMBL/GenBank/DDBJ whole genome shotgun (WGS) entry which is preliminary data.</text>
</comment>
<dbReference type="Proteomes" id="UP000239366">
    <property type="component" value="Unassembled WGS sequence"/>
</dbReference>
<feature type="transmembrane region" description="Helical" evidence="1">
    <location>
        <begin position="88"/>
        <end position="106"/>
    </location>
</feature>
<dbReference type="OrthoDB" id="9790326at2"/>
<dbReference type="InterPro" id="IPR009325">
    <property type="entry name" value="DUF983"/>
</dbReference>
<accession>A0A2S7TAF1</accession>
<dbReference type="Pfam" id="PF06170">
    <property type="entry name" value="DUF983"/>
    <property type="match status" value="1"/>
</dbReference>
<feature type="transmembrane region" description="Helical" evidence="1">
    <location>
        <begin position="59"/>
        <end position="82"/>
    </location>
</feature>
<name>A0A2S7TAF1_9FLAO</name>
<evidence type="ECO:0000256" key="1">
    <source>
        <dbReference type="SAM" id="Phobius"/>
    </source>
</evidence>
<sequence length="129" mass="14765">MLKKGSKLYSILTGTCPRCQQERMYVHRNPYNPAKLFKMHERCGNCGVKYKMEPSFFYGAMYVSYGLGVATAVASFVIAHLFFDLDLIQSFLVIIGALVALMPVLIRVSRNIWINFFYSYEDDLAKKAN</sequence>
<organism evidence="2 3">
    <name type="scientific">Aureicoccus marinus</name>
    <dbReference type="NCBI Taxonomy" id="754435"/>
    <lineage>
        <taxon>Bacteria</taxon>
        <taxon>Pseudomonadati</taxon>
        <taxon>Bacteroidota</taxon>
        <taxon>Flavobacteriia</taxon>
        <taxon>Flavobacteriales</taxon>
        <taxon>Flavobacteriaceae</taxon>
        <taxon>Aureicoccus</taxon>
    </lineage>
</organism>
<protein>
    <submittedName>
        <fullName evidence="2">DUF983 domain-containing protein</fullName>
    </submittedName>
</protein>
<keyword evidence="1" id="KW-0472">Membrane</keyword>
<evidence type="ECO:0000313" key="3">
    <source>
        <dbReference type="Proteomes" id="UP000239366"/>
    </source>
</evidence>
<reference evidence="3" key="1">
    <citation type="submission" date="2016-11" db="EMBL/GenBank/DDBJ databases">
        <title>Trade-off between light-utilization and light-protection in marine flavobacteria.</title>
        <authorList>
            <person name="Kumagai Y."/>
            <person name="Yoshizawa S."/>
            <person name="Kogure K."/>
        </authorList>
    </citation>
    <scope>NUCLEOTIDE SEQUENCE [LARGE SCALE GENOMIC DNA]</scope>
    <source>
        <strain evidence="3">SG-18</strain>
    </source>
</reference>
<keyword evidence="3" id="KW-1185">Reference proteome</keyword>